<dbReference type="GO" id="GO:0005829">
    <property type="term" value="C:cytosol"/>
    <property type="evidence" value="ECO:0007669"/>
    <property type="project" value="TreeGrafter"/>
</dbReference>
<dbReference type="OrthoDB" id="267323at2759"/>
<name>A0A0C9VNZ5_9AGAM</name>
<feature type="region of interest" description="Disordered" evidence="3">
    <location>
        <begin position="312"/>
        <end position="331"/>
    </location>
</feature>
<evidence type="ECO:0000256" key="2">
    <source>
        <dbReference type="ARBA" id="ARBA00022840"/>
    </source>
</evidence>
<dbReference type="InterPro" id="IPR029033">
    <property type="entry name" value="His_PPase_superfam"/>
</dbReference>
<dbReference type="InterPro" id="IPR003094">
    <property type="entry name" value="6Pfruct_kin"/>
</dbReference>
<dbReference type="InterPro" id="IPR013079">
    <property type="entry name" value="6Phosfructo_kin"/>
</dbReference>
<dbReference type="GO" id="GO:0006003">
    <property type="term" value="P:fructose 2,6-bisphosphate metabolic process"/>
    <property type="evidence" value="ECO:0007669"/>
    <property type="project" value="InterPro"/>
</dbReference>
<dbReference type="Pfam" id="PF01591">
    <property type="entry name" value="6PF2K"/>
    <property type="match status" value="1"/>
</dbReference>
<dbReference type="Gene3D" id="3.40.50.1240">
    <property type="entry name" value="Phosphoglycerate mutase-like"/>
    <property type="match status" value="1"/>
</dbReference>
<evidence type="ECO:0000313" key="5">
    <source>
        <dbReference type="EMBL" id="KIJ59390.1"/>
    </source>
</evidence>
<dbReference type="GO" id="GO:0004331">
    <property type="term" value="F:fructose-2,6-bisphosphate 2-phosphatase activity"/>
    <property type="evidence" value="ECO:0007669"/>
    <property type="project" value="TreeGrafter"/>
</dbReference>
<gene>
    <name evidence="5" type="ORF">HYDPIDRAFT_177857</name>
</gene>
<keyword evidence="6" id="KW-1185">Reference proteome</keyword>
<dbReference type="SUPFAM" id="SSF52540">
    <property type="entry name" value="P-loop containing nucleoside triphosphate hydrolases"/>
    <property type="match status" value="1"/>
</dbReference>
<dbReference type="FunFam" id="3.40.50.300:FF:001280">
    <property type="entry name" value="Related to 6-phosphofructo-2-kinase"/>
    <property type="match status" value="1"/>
</dbReference>
<accession>A0A0C9VNZ5</accession>
<dbReference type="PANTHER" id="PTHR10606">
    <property type="entry name" value="6-PHOSPHOFRUCTO-2-KINASE/FRUCTOSE-2,6-BISPHOSPHATASE"/>
    <property type="match status" value="1"/>
</dbReference>
<dbReference type="InterPro" id="IPR013078">
    <property type="entry name" value="His_Pase_superF_clade-1"/>
</dbReference>
<dbReference type="PIRSF" id="PIRSF000709">
    <property type="entry name" value="6PFK_2-Ptase"/>
    <property type="match status" value="1"/>
</dbReference>
<proteinExistence type="predicted"/>
<dbReference type="AlphaFoldDB" id="A0A0C9VNZ5"/>
<dbReference type="GO" id="GO:0006000">
    <property type="term" value="P:fructose metabolic process"/>
    <property type="evidence" value="ECO:0007669"/>
    <property type="project" value="InterPro"/>
</dbReference>
<keyword evidence="2" id="KW-0067">ATP-binding</keyword>
<dbReference type="PRINTS" id="PR00991">
    <property type="entry name" value="6PFRUCTKNASE"/>
</dbReference>
<dbReference type="InterPro" id="IPR027417">
    <property type="entry name" value="P-loop_NTPase"/>
</dbReference>
<dbReference type="GO" id="GO:0003873">
    <property type="term" value="F:6-phosphofructo-2-kinase activity"/>
    <property type="evidence" value="ECO:0007669"/>
    <property type="project" value="InterPro"/>
</dbReference>
<evidence type="ECO:0000256" key="3">
    <source>
        <dbReference type="SAM" id="MobiDB-lite"/>
    </source>
</evidence>
<dbReference type="GO" id="GO:0005524">
    <property type="term" value="F:ATP binding"/>
    <property type="evidence" value="ECO:0007669"/>
    <property type="project" value="UniProtKB-KW"/>
</dbReference>
<dbReference type="PANTHER" id="PTHR10606:SF39">
    <property type="entry name" value="6-PHOSPHOFRUCTO-2-KINASE_FRUCTOSE-2,6-BISPHOSPHATASE YLR345W-RELATED"/>
    <property type="match status" value="1"/>
</dbReference>
<feature type="domain" description="6-phosphofructo-2-kinase" evidence="4">
    <location>
        <begin position="13"/>
        <end position="226"/>
    </location>
</feature>
<dbReference type="EMBL" id="KN839889">
    <property type="protein sequence ID" value="KIJ59390.1"/>
    <property type="molecule type" value="Genomic_DNA"/>
</dbReference>
<dbReference type="CDD" id="cd07067">
    <property type="entry name" value="HP_PGM_like"/>
    <property type="match status" value="1"/>
</dbReference>
<dbReference type="Proteomes" id="UP000053820">
    <property type="component" value="Unassembled WGS sequence"/>
</dbReference>
<evidence type="ECO:0000313" key="6">
    <source>
        <dbReference type="Proteomes" id="UP000053820"/>
    </source>
</evidence>
<dbReference type="Gene3D" id="3.40.50.300">
    <property type="entry name" value="P-loop containing nucleotide triphosphate hydrolases"/>
    <property type="match status" value="1"/>
</dbReference>
<dbReference type="HOGENOM" id="CLU_006383_0_0_1"/>
<dbReference type="SUPFAM" id="SSF53254">
    <property type="entry name" value="Phosphoglycerate mutase-like"/>
    <property type="match status" value="1"/>
</dbReference>
<evidence type="ECO:0000256" key="1">
    <source>
        <dbReference type="ARBA" id="ARBA00022741"/>
    </source>
</evidence>
<reference evidence="5 6" key="1">
    <citation type="submission" date="2014-04" db="EMBL/GenBank/DDBJ databases">
        <title>Evolutionary Origins and Diversification of the Mycorrhizal Mutualists.</title>
        <authorList>
            <consortium name="DOE Joint Genome Institute"/>
            <consortium name="Mycorrhizal Genomics Consortium"/>
            <person name="Kohler A."/>
            <person name="Kuo A."/>
            <person name="Nagy L.G."/>
            <person name="Floudas D."/>
            <person name="Copeland A."/>
            <person name="Barry K.W."/>
            <person name="Cichocki N."/>
            <person name="Veneault-Fourrey C."/>
            <person name="LaButti K."/>
            <person name="Lindquist E.A."/>
            <person name="Lipzen A."/>
            <person name="Lundell T."/>
            <person name="Morin E."/>
            <person name="Murat C."/>
            <person name="Riley R."/>
            <person name="Ohm R."/>
            <person name="Sun H."/>
            <person name="Tunlid A."/>
            <person name="Henrissat B."/>
            <person name="Grigoriev I.V."/>
            <person name="Hibbett D.S."/>
            <person name="Martin F."/>
        </authorList>
    </citation>
    <scope>NUCLEOTIDE SEQUENCE [LARGE SCALE GENOMIC DNA]</scope>
    <source>
        <strain evidence="5 6">MD-312</strain>
    </source>
</reference>
<sequence>MAAPLYTTASGLLFHAGKILILTVGLPARGKTHISRALERYLRWMGVKTQVVSLGDYRRKTLGGAQKLPPDYFNLGEKSPETMELRKKVSDGCEKLIWDFFEGGGQVVIYDANNGTRKNRQTLAEKFDKAGIHVIMLESVCDNKEIIETNIRNVKISSPDYRGWDPDKAVEDYYTRIRDREQSYETITETTWPFIRIFNVGEKIMVNNIRGYLQSRIVFFLMNIHNRFRTIYFARSGQSLIEHSYKADSDLSPGGWEYSERLKEFVLEKRAKSLEQRGFNPSDRRLVIWTSTRRRAHHTAWPFLSTASASSISQSSSAPTDGVDHPTTTKAAGSGLNVKVIEKPQMSEINPGVWDGLTPDQARKFYPEEWARFVKDPYAFRAPRAESYHDLSVRLEPILIELEREKEDLLIIGHSSVIRCLLSYLIGLPASEIPAIEIARGDLLEVIPTSYGVHSQAFHFWDGPGRRVDAEDGEVELGYLHKDETNFYENYAEDTKGKKRVTTIDIASLSNGVGEAIDTPQRTESP</sequence>
<keyword evidence="1" id="KW-0547">Nucleotide-binding</keyword>
<dbReference type="SMART" id="SM00855">
    <property type="entry name" value="PGAM"/>
    <property type="match status" value="1"/>
</dbReference>
<organism evidence="5 6">
    <name type="scientific">Hydnomerulius pinastri MD-312</name>
    <dbReference type="NCBI Taxonomy" id="994086"/>
    <lineage>
        <taxon>Eukaryota</taxon>
        <taxon>Fungi</taxon>
        <taxon>Dikarya</taxon>
        <taxon>Basidiomycota</taxon>
        <taxon>Agaricomycotina</taxon>
        <taxon>Agaricomycetes</taxon>
        <taxon>Agaricomycetidae</taxon>
        <taxon>Boletales</taxon>
        <taxon>Boletales incertae sedis</taxon>
        <taxon>Leucogyrophana</taxon>
    </lineage>
</organism>
<protein>
    <recommendedName>
        <fullName evidence="4">6-phosphofructo-2-kinase domain-containing protein</fullName>
    </recommendedName>
</protein>
<evidence type="ECO:0000259" key="4">
    <source>
        <dbReference type="Pfam" id="PF01591"/>
    </source>
</evidence>
<dbReference type="Pfam" id="PF00300">
    <property type="entry name" value="His_Phos_1"/>
    <property type="match status" value="1"/>
</dbReference>